<organism evidence="2">
    <name type="scientific">freshwater metagenome</name>
    <dbReference type="NCBI Taxonomy" id="449393"/>
    <lineage>
        <taxon>unclassified sequences</taxon>
        <taxon>metagenomes</taxon>
        <taxon>ecological metagenomes</taxon>
    </lineage>
</organism>
<evidence type="ECO:0000313" key="4">
    <source>
        <dbReference type="EMBL" id="CAB4593119.1"/>
    </source>
</evidence>
<proteinExistence type="predicted"/>
<feature type="region of interest" description="Disordered" evidence="1">
    <location>
        <begin position="32"/>
        <end position="58"/>
    </location>
</feature>
<dbReference type="EMBL" id="CAEZSK010000005">
    <property type="protein sequence ID" value="CAB4532529.1"/>
    <property type="molecule type" value="Genomic_DNA"/>
</dbReference>
<accession>A0A6J6B2I3</accession>
<sequence length="58" mass="6624">MQDTYMGIEDIEIPEVPIPARILAEKRAEIRRAKRAAERKQNSKSRRGISRSSVKKAS</sequence>
<dbReference type="EMBL" id="CAEZUB010000085">
    <property type="protein sequence ID" value="CAB4593119.1"/>
    <property type="molecule type" value="Genomic_DNA"/>
</dbReference>
<dbReference type="EMBL" id="CAEZUB010000052">
    <property type="protein sequence ID" value="CAB4589999.1"/>
    <property type="molecule type" value="Genomic_DNA"/>
</dbReference>
<feature type="compositionally biased region" description="Basic and acidic residues" evidence="1">
    <location>
        <begin position="32"/>
        <end position="41"/>
    </location>
</feature>
<reference evidence="2" key="1">
    <citation type="submission" date="2020-05" db="EMBL/GenBank/DDBJ databases">
        <authorList>
            <person name="Chiriac C."/>
            <person name="Salcher M."/>
            <person name="Ghai R."/>
            <person name="Kavagutti S V."/>
        </authorList>
    </citation>
    <scope>NUCLEOTIDE SEQUENCE</scope>
</reference>
<name>A0A6J6B2I3_9ZZZZ</name>
<evidence type="ECO:0000256" key="1">
    <source>
        <dbReference type="SAM" id="MobiDB-lite"/>
    </source>
</evidence>
<feature type="compositionally biased region" description="Basic residues" evidence="1">
    <location>
        <begin position="42"/>
        <end position="58"/>
    </location>
</feature>
<gene>
    <name evidence="2" type="ORF">UFOPK1419_00085</name>
    <name evidence="3" type="ORF">UFOPK1775_00583</name>
    <name evidence="4" type="ORF">UFOPK1775_00735</name>
</gene>
<evidence type="ECO:0000313" key="2">
    <source>
        <dbReference type="EMBL" id="CAB4532529.1"/>
    </source>
</evidence>
<protein>
    <submittedName>
        <fullName evidence="2">Unannotated protein</fullName>
    </submittedName>
</protein>
<dbReference type="AlphaFoldDB" id="A0A6J6B2I3"/>
<evidence type="ECO:0000313" key="3">
    <source>
        <dbReference type="EMBL" id="CAB4589999.1"/>
    </source>
</evidence>